<evidence type="ECO:0000313" key="6">
    <source>
        <dbReference type="EMBL" id="CUA81377.1"/>
    </source>
</evidence>
<keyword evidence="2" id="KW-0813">Transport</keyword>
<organism evidence="6 7">
    <name type="scientific">Gulbenkiania indica</name>
    <dbReference type="NCBI Taxonomy" id="375574"/>
    <lineage>
        <taxon>Bacteria</taxon>
        <taxon>Pseudomonadati</taxon>
        <taxon>Pseudomonadota</taxon>
        <taxon>Betaproteobacteria</taxon>
        <taxon>Neisseriales</taxon>
        <taxon>Chromobacteriaceae</taxon>
        <taxon>Gulbenkiania</taxon>
    </lineage>
</organism>
<dbReference type="RefSeq" id="WP_055433047.1">
    <property type="nucleotide sequence ID" value="NZ_CYHA01000001.1"/>
</dbReference>
<evidence type="ECO:0000259" key="5">
    <source>
        <dbReference type="Pfam" id="PF13458"/>
    </source>
</evidence>
<protein>
    <submittedName>
        <fullName evidence="6">Amino acid/amide ABC transporter substrate-binding protein, HAAT family (TC 3.A.1.4.-)</fullName>
    </submittedName>
</protein>
<evidence type="ECO:0000313" key="7">
    <source>
        <dbReference type="Proteomes" id="UP000243535"/>
    </source>
</evidence>
<dbReference type="InterPro" id="IPR028082">
    <property type="entry name" value="Peripla_BP_I"/>
</dbReference>
<dbReference type="PANTHER" id="PTHR30483">
    <property type="entry name" value="LEUCINE-SPECIFIC-BINDING PROTEIN"/>
    <property type="match status" value="1"/>
</dbReference>
<dbReference type="AlphaFoldDB" id="A0A0K6GRX6"/>
<evidence type="ECO:0000256" key="2">
    <source>
        <dbReference type="ARBA" id="ARBA00022448"/>
    </source>
</evidence>
<gene>
    <name evidence="6" type="ORF">Ga0061063_0219</name>
</gene>
<feature type="domain" description="Leucine-binding protein" evidence="5">
    <location>
        <begin position="26"/>
        <end position="351"/>
    </location>
</feature>
<comment type="similarity">
    <text evidence="1">Belongs to the leucine-binding protein family.</text>
</comment>
<dbReference type="PANTHER" id="PTHR30483:SF6">
    <property type="entry name" value="PERIPLASMIC BINDING PROTEIN OF ABC TRANSPORTER FOR NATURAL AMINO ACIDS"/>
    <property type="match status" value="1"/>
</dbReference>
<dbReference type="Gene3D" id="3.40.50.2300">
    <property type="match status" value="2"/>
</dbReference>
<dbReference type="InterPro" id="IPR051010">
    <property type="entry name" value="BCAA_transport"/>
</dbReference>
<keyword evidence="7" id="KW-1185">Reference proteome</keyword>
<keyword evidence="3" id="KW-0732">Signal</keyword>
<reference evidence="7" key="1">
    <citation type="submission" date="2015-08" db="EMBL/GenBank/DDBJ databases">
        <authorList>
            <person name="Varghese N."/>
        </authorList>
    </citation>
    <scope>NUCLEOTIDE SEQUENCE [LARGE SCALE GENOMIC DNA]</scope>
    <source>
        <strain evidence="7">DSM 17901</strain>
    </source>
</reference>
<dbReference type="Proteomes" id="UP000243535">
    <property type="component" value="Unassembled WGS sequence"/>
</dbReference>
<dbReference type="CDD" id="cd06335">
    <property type="entry name" value="PBP1_ABC_ligand_binding-like"/>
    <property type="match status" value="1"/>
</dbReference>
<dbReference type="Pfam" id="PF13458">
    <property type="entry name" value="Peripla_BP_6"/>
    <property type="match status" value="1"/>
</dbReference>
<dbReference type="EMBL" id="CYHA01000001">
    <property type="protein sequence ID" value="CUA81377.1"/>
    <property type="molecule type" value="Genomic_DNA"/>
</dbReference>
<dbReference type="InterPro" id="IPR028081">
    <property type="entry name" value="Leu-bd"/>
</dbReference>
<dbReference type="OrthoDB" id="5290698at2"/>
<keyword evidence="4" id="KW-0029">Amino-acid transport</keyword>
<evidence type="ECO:0000256" key="1">
    <source>
        <dbReference type="ARBA" id="ARBA00010062"/>
    </source>
</evidence>
<proteinExistence type="inferred from homology"/>
<accession>A0A0K6GRX6</accession>
<dbReference type="STRING" id="375574.GCA_001418035_00019"/>
<dbReference type="InterPro" id="IPR000709">
    <property type="entry name" value="Leu_Ile_Val-bd"/>
</dbReference>
<sequence length="385" mass="40802">MGRLKRSVLRVALWLVACGALAGPVPIRIGVQAALTGGSSPMGVSMRNGIQLAVEEINASGGLLGRPLQLVERDDAGSPQQGVRAAEELVRLGRVVAVVGLVNSGVALASQPVYQAARLPVMIAVATVPELTRRYAGSTRNYMFRVAAADDLQAPLIVREALSAGYRRLAIFSDTTDYGREGAEGLVRALGQQGLRPVYQARFSLGERDMTGALAAARSTGAEAILTYAIGPELAAVANDADRLDWKVPLIGSWTLSMSNFIDNAGPNAEGARMVQSFLQETHTPRGQAFVQAYLGRYHVRRIPSPVSAAQGYDAVLLLAAAIRQAGSTAPTAVVAALENLRQPVEGAITTYLRPFTSGDHEAIELSVPTIGRIEHGRIVPARMH</sequence>
<dbReference type="PRINTS" id="PR00337">
    <property type="entry name" value="LEUILEVALBP"/>
</dbReference>
<dbReference type="GO" id="GO:0006865">
    <property type="term" value="P:amino acid transport"/>
    <property type="evidence" value="ECO:0007669"/>
    <property type="project" value="UniProtKB-KW"/>
</dbReference>
<evidence type="ECO:0000256" key="4">
    <source>
        <dbReference type="ARBA" id="ARBA00022970"/>
    </source>
</evidence>
<evidence type="ECO:0000256" key="3">
    <source>
        <dbReference type="ARBA" id="ARBA00022729"/>
    </source>
</evidence>
<dbReference type="SUPFAM" id="SSF53822">
    <property type="entry name" value="Periplasmic binding protein-like I"/>
    <property type="match status" value="1"/>
</dbReference>
<name>A0A0K6GRX6_9NEIS</name>